<evidence type="ECO:0000256" key="5">
    <source>
        <dbReference type="ARBA" id="ARBA00022842"/>
    </source>
</evidence>
<evidence type="ECO:0000256" key="3">
    <source>
        <dbReference type="ARBA" id="ARBA00022723"/>
    </source>
</evidence>
<dbReference type="InterPro" id="IPR000086">
    <property type="entry name" value="NUDIX_hydrolase_dom"/>
</dbReference>
<comment type="caution">
    <text evidence="8">The sequence shown here is derived from an EMBL/GenBank/DDBJ whole genome shotgun (WGS) entry which is preliminary data.</text>
</comment>
<keyword evidence="6" id="KW-0464">Manganese</keyword>
<protein>
    <submittedName>
        <fullName evidence="8">NUDIX domain-containing protein</fullName>
    </submittedName>
</protein>
<evidence type="ECO:0000313" key="8">
    <source>
        <dbReference type="EMBL" id="MFD1911521.1"/>
    </source>
</evidence>
<dbReference type="Pfam" id="PF00293">
    <property type="entry name" value="NUDIX"/>
    <property type="match status" value="1"/>
</dbReference>
<dbReference type="Proteomes" id="UP001597353">
    <property type="component" value="Unassembled WGS sequence"/>
</dbReference>
<sequence length="215" mass="22569">MTPSIRDAASIVLLRETPDGPAVLMGRRNAGAAFMPSKFVFPGGAVDPGDAGVPLAAPLADPCARRLGAGGTALAAAALRELAEETGLLLGVPGAWDAPEPWRAFAMAGLRPSAGGLCHFFRAITPPGRSRRFDARFFLAPASAVQGSPDDFTRACDELDSLHWVPLGRARNLDLPFVTELVLAEVGDAIASGFRIDSVPFLDNSGPEPVFRRIP</sequence>
<dbReference type="InterPro" id="IPR015797">
    <property type="entry name" value="NUDIX_hydrolase-like_dom_sf"/>
</dbReference>
<comment type="cofactor">
    <cofactor evidence="1">
        <name>Mn(2+)</name>
        <dbReference type="ChEBI" id="CHEBI:29035"/>
    </cofactor>
</comment>
<evidence type="ECO:0000313" key="9">
    <source>
        <dbReference type="Proteomes" id="UP001597353"/>
    </source>
</evidence>
<dbReference type="EMBL" id="JBHUGH010000003">
    <property type="protein sequence ID" value="MFD1911521.1"/>
    <property type="molecule type" value="Genomic_DNA"/>
</dbReference>
<keyword evidence="3" id="KW-0479">Metal-binding</keyword>
<dbReference type="Gene3D" id="3.90.79.10">
    <property type="entry name" value="Nucleoside Triphosphate Pyrophosphohydrolase"/>
    <property type="match status" value="1"/>
</dbReference>
<evidence type="ECO:0000256" key="2">
    <source>
        <dbReference type="ARBA" id="ARBA00001946"/>
    </source>
</evidence>
<name>A0ABW4S1N3_9RHOB</name>
<dbReference type="PANTHER" id="PTHR12318">
    <property type="entry name" value="TESTOSTERONE-REGULATED PROTEIN RP2"/>
    <property type="match status" value="1"/>
</dbReference>
<organism evidence="8 9">
    <name type="scientific">Halodurantibacterium flavum</name>
    <dbReference type="NCBI Taxonomy" id="1382802"/>
    <lineage>
        <taxon>Bacteria</taxon>
        <taxon>Pseudomonadati</taxon>
        <taxon>Pseudomonadota</taxon>
        <taxon>Alphaproteobacteria</taxon>
        <taxon>Rhodobacterales</taxon>
        <taxon>Paracoccaceae</taxon>
        <taxon>Halodurantibacterium</taxon>
    </lineage>
</organism>
<dbReference type="RefSeq" id="WP_390259848.1">
    <property type="nucleotide sequence ID" value="NZ_JBHUGH010000003.1"/>
</dbReference>
<reference evidence="9" key="1">
    <citation type="journal article" date="2019" name="Int. J. Syst. Evol. Microbiol.">
        <title>The Global Catalogue of Microorganisms (GCM) 10K type strain sequencing project: providing services to taxonomists for standard genome sequencing and annotation.</title>
        <authorList>
            <consortium name="The Broad Institute Genomics Platform"/>
            <consortium name="The Broad Institute Genome Sequencing Center for Infectious Disease"/>
            <person name="Wu L."/>
            <person name="Ma J."/>
        </authorList>
    </citation>
    <scope>NUCLEOTIDE SEQUENCE [LARGE SCALE GENOMIC DNA]</scope>
    <source>
        <strain evidence="9">CGMCC 4.7242</strain>
    </source>
</reference>
<gene>
    <name evidence="8" type="ORF">ACFSGJ_04745</name>
</gene>
<keyword evidence="5" id="KW-0460">Magnesium</keyword>
<dbReference type="SUPFAM" id="SSF55811">
    <property type="entry name" value="Nudix"/>
    <property type="match status" value="1"/>
</dbReference>
<dbReference type="CDD" id="cd18870">
    <property type="entry name" value="NUDIX_AcylCoAdiphos_Nudt19"/>
    <property type="match status" value="1"/>
</dbReference>
<evidence type="ECO:0000256" key="4">
    <source>
        <dbReference type="ARBA" id="ARBA00022801"/>
    </source>
</evidence>
<evidence type="ECO:0000256" key="6">
    <source>
        <dbReference type="ARBA" id="ARBA00023211"/>
    </source>
</evidence>
<comment type="cofactor">
    <cofactor evidence="2">
        <name>Mg(2+)</name>
        <dbReference type="ChEBI" id="CHEBI:18420"/>
    </cofactor>
</comment>
<keyword evidence="9" id="KW-1185">Reference proteome</keyword>
<accession>A0ABW4S1N3</accession>
<dbReference type="PANTHER" id="PTHR12318:SF0">
    <property type="entry name" value="ACYL-COENZYME A DIPHOSPHATASE NUDT19"/>
    <property type="match status" value="1"/>
</dbReference>
<keyword evidence="4" id="KW-0378">Hydrolase</keyword>
<feature type="domain" description="Nudix hydrolase" evidence="7">
    <location>
        <begin position="4"/>
        <end position="188"/>
    </location>
</feature>
<evidence type="ECO:0000259" key="7">
    <source>
        <dbReference type="PROSITE" id="PS51462"/>
    </source>
</evidence>
<dbReference type="InterPro" id="IPR039121">
    <property type="entry name" value="NUDT19"/>
</dbReference>
<dbReference type="PROSITE" id="PS51462">
    <property type="entry name" value="NUDIX"/>
    <property type="match status" value="1"/>
</dbReference>
<evidence type="ECO:0000256" key="1">
    <source>
        <dbReference type="ARBA" id="ARBA00001936"/>
    </source>
</evidence>
<proteinExistence type="predicted"/>